<name>A0ACC0NJH3_RHOML</name>
<comment type="caution">
    <text evidence="1">The sequence shown here is derived from an EMBL/GenBank/DDBJ whole genome shotgun (WGS) entry which is preliminary data.</text>
</comment>
<organism evidence="1 2">
    <name type="scientific">Rhododendron molle</name>
    <name type="common">Chinese azalea</name>
    <name type="synonym">Azalea mollis</name>
    <dbReference type="NCBI Taxonomy" id="49168"/>
    <lineage>
        <taxon>Eukaryota</taxon>
        <taxon>Viridiplantae</taxon>
        <taxon>Streptophyta</taxon>
        <taxon>Embryophyta</taxon>
        <taxon>Tracheophyta</taxon>
        <taxon>Spermatophyta</taxon>
        <taxon>Magnoliopsida</taxon>
        <taxon>eudicotyledons</taxon>
        <taxon>Gunneridae</taxon>
        <taxon>Pentapetalae</taxon>
        <taxon>asterids</taxon>
        <taxon>Ericales</taxon>
        <taxon>Ericaceae</taxon>
        <taxon>Ericoideae</taxon>
        <taxon>Rhodoreae</taxon>
        <taxon>Rhododendron</taxon>
    </lineage>
</organism>
<gene>
    <name evidence="1" type="ORF">RHMOL_Rhmol05G0021300</name>
</gene>
<reference evidence="1" key="1">
    <citation type="submission" date="2022-02" db="EMBL/GenBank/DDBJ databases">
        <title>Plant Genome Project.</title>
        <authorList>
            <person name="Zhang R.-G."/>
        </authorList>
    </citation>
    <scope>NUCLEOTIDE SEQUENCE</scope>
    <source>
        <strain evidence="1">AT1</strain>
    </source>
</reference>
<proteinExistence type="predicted"/>
<dbReference type="Proteomes" id="UP001062846">
    <property type="component" value="Chromosome 5"/>
</dbReference>
<keyword evidence="2" id="KW-1185">Reference proteome</keyword>
<protein>
    <submittedName>
        <fullName evidence="1">Uncharacterized protein</fullName>
    </submittedName>
</protein>
<evidence type="ECO:0000313" key="1">
    <source>
        <dbReference type="EMBL" id="KAI8553507.1"/>
    </source>
</evidence>
<accession>A0ACC0NJH3</accession>
<dbReference type="EMBL" id="CM046392">
    <property type="protein sequence ID" value="KAI8553507.1"/>
    <property type="molecule type" value="Genomic_DNA"/>
</dbReference>
<sequence length="81" mass="8713">MATLFEEKAEKLYKSTPSKLVDNTNDGGGLDDRKELVVGEGGEERADIVRGEVGGGGEDVRLLAVVVVVHGWDLWKDSGLE</sequence>
<evidence type="ECO:0000313" key="2">
    <source>
        <dbReference type="Proteomes" id="UP001062846"/>
    </source>
</evidence>